<sequence length="378" mass="42693">MDTPEEKSSFLNIKNWQWSILLFLLLLVYLVFGAFIFRATENGSSAKAQNELYLGLYDFMLAHTCIHPYDLELFANNITTYLSKGATLKKAYWIDRDTEDTETRWTMTRAFVFSLTIITTIGYGNIVPRSGRGRLFCVAYALVGIPIMAFTLSVFGKSLDGFVKRYTKLLKFLGRPIKHKWSRVAVQSLITILLIASTLILVPATLLSYFEQFSYFDAIYFFFITVSTIGFGDIVLDECTRCSYSYTVWIFVLLYTIYVFLGICVISALFKAFSSYRERKLIEAESKLVTFITSGSTTIINTLATTFVTSSPSHSAAKSTDDSIADSNSMEMLSYYHDTSTYLQSTCNENKTSADVHGPSASTYPYLNVNTEPPNETK</sequence>
<evidence type="ECO:0000313" key="17">
    <source>
        <dbReference type="Proteomes" id="UP000230750"/>
    </source>
</evidence>
<evidence type="ECO:0000256" key="1">
    <source>
        <dbReference type="ARBA" id="ARBA00004141"/>
    </source>
</evidence>
<evidence type="ECO:0000256" key="9">
    <source>
        <dbReference type="ARBA" id="ARBA00023065"/>
    </source>
</evidence>
<evidence type="ECO:0000256" key="2">
    <source>
        <dbReference type="ARBA" id="ARBA00006666"/>
    </source>
</evidence>
<gene>
    <name evidence="16" type="ORF">BSL78_10966</name>
</gene>
<evidence type="ECO:0000256" key="5">
    <source>
        <dbReference type="ARBA" id="ARBA00022692"/>
    </source>
</evidence>
<keyword evidence="5 12" id="KW-0812">Transmembrane</keyword>
<feature type="transmembrane region" description="Helical" evidence="14">
    <location>
        <begin position="110"/>
        <end position="126"/>
    </location>
</feature>
<evidence type="ECO:0000256" key="10">
    <source>
        <dbReference type="ARBA" id="ARBA00023136"/>
    </source>
</evidence>
<protein>
    <submittedName>
        <fullName evidence="16">Potassium channel subfamily K member 4</fullName>
    </submittedName>
</protein>
<dbReference type="AlphaFoldDB" id="A0A2G8KVU1"/>
<feature type="domain" description="Potassium channel" evidence="15">
    <location>
        <begin position="94"/>
        <end position="158"/>
    </location>
</feature>
<evidence type="ECO:0000256" key="4">
    <source>
        <dbReference type="ARBA" id="ARBA00022538"/>
    </source>
</evidence>
<keyword evidence="17" id="KW-1185">Reference proteome</keyword>
<dbReference type="PRINTS" id="PR01333">
    <property type="entry name" value="2POREKCHANEL"/>
</dbReference>
<evidence type="ECO:0000256" key="12">
    <source>
        <dbReference type="RuleBase" id="RU003857"/>
    </source>
</evidence>
<evidence type="ECO:0000313" key="16">
    <source>
        <dbReference type="EMBL" id="PIK52119.1"/>
    </source>
</evidence>
<keyword evidence="6" id="KW-0631">Potassium channel</keyword>
<dbReference type="GO" id="GO:0005886">
    <property type="term" value="C:plasma membrane"/>
    <property type="evidence" value="ECO:0007669"/>
    <property type="project" value="TreeGrafter"/>
</dbReference>
<keyword evidence="7" id="KW-0630">Potassium</keyword>
<dbReference type="GO" id="GO:0030322">
    <property type="term" value="P:stabilization of membrane potential"/>
    <property type="evidence" value="ECO:0007669"/>
    <property type="project" value="TreeGrafter"/>
</dbReference>
<evidence type="ECO:0000256" key="11">
    <source>
        <dbReference type="ARBA" id="ARBA00023303"/>
    </source>
</evidence>
<dbReference type="PRINTS" id="PR01095">
    <property type="entry name" value="TASKCHANNEL"/>
</dbReference>
<dbReference type="STRING" id="307972.A0A2G8KVU1"/>
<dbReference type="InterPro" id="IPR003092">
    <property type="entry name" value="2pore_dom_K_chnl_TASK"/>
</dbReference>
<evidence type="ECO:0000256" key="6">
    <source>
        <dbReference type="ARBA" id="ARBA00022826"/>
    </source>
</evidence>
<dbReference type="GO" id="GO:0022841">
    <property type="term" value="F:potassium ion leak channel activity"/>
    <property type="evidence" value="ECO:0007669"/>
    <property type="project" value="TreeGrafter"/>
</dbReference>
<keyword evidence="3 12" id="KW-0813">Transport</keyword>
<keyword evidence="9 12" id="KW-0406">Ion transport</keyword>
<dbReference type="Gene3D" id="1.10.287.70">
    <property type="match status" value="1"/>
</dbReference>
<keyword evidence="11 12" id="KW-0407">Ion channel</keyword>
<feature type="transmembrane region" description="Helical" evidence="14">
    <location>
        <begin position="16"/>
        <end position="37"/>
    </location>
</feature>
<accession>A0A2G8KVU1</accession>
<keyword evidence="10 14" id="KW-0472">Membrane</keyword>
<dbReference type="Proteomes" id="UP000230750">
    <property type="component" value="Unassembled WGS sequence"/>
</dbReference>
<dbReference type="InterPro" id="IPR003280">
    <property type="entry name" value="2pore_dom_K_chnl"/>
</dbReference>
<dbReference type="GO" id="GO:0015271">
    <property type="term" value="F:outward rectifier potassium channel activity"/>
    <property type="evidence" value="ECO:0007669"/>
    <property type="project" value="TreeGrafter"/>
</dbReference>
<evidence type="ECO:0000256" key="8">
    <source>
        <dbReference type="ARBA" id="ARBA00022989"/>
    </source>
</evidence>
<dbReference type="InterPro" id="IPR013099">
    <property type="entry name" value="K_chnl_dom"/>
</dbReference>
<organism evidence="16 17">
    <name type="scientific">Stichopus japonicus</name>
    <name type="common">Sea cucumber</name>
    <dbReference type="NCBI Taxonomy" id="307972"/>
    <lineage>
        <taxon>Eukaryota</taxon>
        <taxon>Metazoa</taxon>
        <taxon>Echinodermata</taxon>
        <taxon>Eleutherozoa</taxon>
        <taxon>Echinozoa</taxon>
        <taxon>Holothuroidea</taxon>
        <taxon>Aspidochirotacea</taxon>
        <taxon>Aspidochirotida</taxon>
        <taxon>Stichopodidae</taxon>
        <taxon>Apostichopus</taxon>
    </lineage>
</organism>
<feature type="region of interest" description="Disordered" evidence="13">
    <location>
        <begin position="351"/>
        <end position="378"/>
    </location>
</feature>
<feature type="transmembrane region" description="Helical" evidence="14">
    <location>
        <begin position="218"/>
        <end position="236"/>
    </location>
</feature>
<evidence type="ECO:0000256" key="13">
    <source>
        <dbReference type="SAM" id="MobiDB-lite"/>
    </source>
</evidence>
<feature type="transmembrane region" description="Helical" evidence="14">
    <location>
        <begin position="184"/>
        <end position="206"/>
    </location>
</feature>
<keyword evidence="8 14" id="KW-1133">Transmembrane helix</keyword>
<feature type="transmembrane region" description="Helical" evidence="14">
    <location>
        <begin position="138"/>
        <end position="163"/>
    </location>
</feature>
<feature type="transmembrane region" description="Helical" evidence="14">
    <location>
        <begin position="248"/>
        <end position="270"/>
    </location>
</feature>
<evidence type="ECO:0000259" key="15">
    <source>
        <dbReference type="Pfam" id="PF07885"/>
    </source>
</evidence>
<dbReference type="SUPFAM" id="SSF81324">
    <property type="entry name" value="Voltage-gated potassium channels"/>
    <property type="match status" value="2"/>
</dbReference>
<dbReference type="EMBL" id="MRZV01000342">
    <property type="protein sequence ID" value="PIK52119.1"/>
    <property type="molecule type" value="Genomic_DNA"/>
</dbReference>
<evidence type="ECO:0000256" key="14">
    <source>
        <dbReference type="SAM" id="Phobius"/>
    </source>
</evidence>
<comment type="subcellular location">
    <subcellularLocation>
        <location evidence="1">Membrane</location>
        <topology evidence="1">Multi-pass membrane protein</topology>
    </subcellularLocation>
</comment>
<dbReference type="PANTHER" id="PTHR11003:SF330">
    <property type="entry name" value="POTASSIUM CHANNEL DOMAIN-CONTAINING PROTEIN"/>
    <property type="match status" value="1"/>
</dbReference>
<name>A0A2G8KVU1_STIJA</name>
<keyword evidence="4" id="KW-0633">Potassium transport</keyword>
<dbReference type="PANTHER" id="PTHR11003">
    <property type="entry name" value="POTASSIUM CHANNEL, SUBFAMILY K"/>
    <property type="match status" value="1"/>
</dbReference>
<evidence type="ECO:0000256" key="3">
    <source>
        <dbReference type="ARBA" id="ARBA00022448"/>
    </source>
</evidence>
<evidence type="ECO:0000256" key="7">
    <source>
        <dbReference type="ARBA" id="ARBA00022958"/>
    </source>
</evidence>
<comment type="caution">
    <text evidence="16">The sequence shown here is derived from an EMBL/GenBank/DDBJ whole genome shotgun (WGS) entry which is preliminary data.</text>
</comment>
<feature type="compositionally biased region" description="Polar residues" evidence="13">
    <location>
        <begin position="360"/>
        <end position="378"/>
    </location>
</feature>
<dbReference type="Pfam" id="PF07885">
    <property type="entry name" value="Ion_trans_2"/>
    <property type="match status" value="2"/>
</dbReference>
<dbReference type="OrthoDB" id="297496at2759"/>
<comment type="similarity">
    <text evidence="2 12">Belongs to the two pore domain potassium channel (TC 1.A.1.8) family.</text>
</comment>
<reference evidence="16 17" key="1">
    <citation type="journal article" date="2017" name="PLoS Biol.">
        <title>The sea cucumber genome provides insights into morphological evolution and visceral regeneration.</title>
        <authorList>
            <person name="Zhang X."/>
            <person name="Sun L."/>
            <person name="Yuan J."/>
            <person name="Sun Y."/>
            <person name="Gao Y."/>
            <person name="Zhang L."/>
            <person name="Li S."/>
            <person name="Dai H."/>
            <person name="Hamel J.F."/>
            <person name="Liu C."/>
            <person name="Yu Y."/>
            <person name="Liu S."/>
            <person name="Lin W."/>
            <person name="Guo K."/>
            <person name="Jin S."/>
            <person name="Xu P."/>
            <person name="Storey K.B."/>
            <person name="Huan P."/>
            <person name="Zhang T."/>
            <person name="Zhou Y."/>
            <person name="Zhang J."/>
            <person name="Lin C."/>
            <person name="Li X."/>
            <person name="Xing L."/>
            <person name="Huo D."/>
            <person name="Sun M."/>
            <person name="Wang L."/>
            <person name="Mercier A."/>
            <person name="Li F."/>
            <person name="Yang H."/>
            <person name="Xiang J."/>
        </authorList>
    </citation>
    <scope>NUCLEOTIDE SEQUENCE [LARGE SCALE GENOMIC DNA]</scope>
    <source>
        <strain evidence="16">Shaxun</strain>
        <tissue evidence="16">Muscle</tissue>
    </source>
</reference>
<feature type="domain" description="Potassium channel" evidence="15">
    <location>
        <begin position="198"/>
        <end position="275"/>
    </location>
</feature>
<proteinExistence type="inferred from homology"/>